<evidence type="ECO:0000259" key="8">
    <source>
        <dbReference type="SMART" id="SM00244"/>
    </source>
</evidence>
<keyword evidence="9" id="KW-0645">Protease</keyword>
<comment type="subunit">
    <text evidence="6">HflC and HflK may interact to form a multimeric complex.</text>
</comment>
<dbReference type="Gene3D" id="3.30.479.30">
    <property type="entry name" value="Band 7 domain"/>
    <property type="match status" value="1"/>
</dbReference>
<comment type="function">
    <text evidence="6">HflC and HflK could encode or regulate a protease.</text>
</comment>
<dbReference type="PANTHER" id="PTHR43327:SF2">
    <property type="entry name" value="MODULATOR OF FTSH PROTEASE HFLK"/>
    <property type="match status" value="1"/>
</dbReference>
<dbReference type="OrthoDB" id="9779595at2"/>
<feature type="region of interest" description="Disordered" evidence="7">
    <location>
        <begin position="1"/>
        <end position="29"/>
    </location>
</feature>
<keyword evidence="10" id="KW-1185">Reference proteome</keyword>
<evidence type="ECO:0000256" key="5">
    <source>
        <dbReference type="ARBA" id="ARBA00023136"/>
    </source>
</evidence>
<keyword evidence="9" id="KW-0378">Hydrolase</keyword>
<dbReference type="AlphaFoldDB" id="A0A6C2CZF0"/>
<dbReference type="InterPro" id="IPR050710">
    <property type="entry name" value="Band7/mec-2_domain"/>
</dbReference>
<dbReference type="GO" id="GO:0008233">
    <property type="term" value="F:peptidase activity"/>
    <property type="evidence" value="ECO:0007669"/>
    <property type="project" value="UniProtKB-KW"/>
</dbReference>
<organism evidence="9 10">
    <name type="scientific">Zoogloea oleivorans</name>
    <dbReference type="NCBI Taxonomy" id="1552750"/>
    <lineage>
        <taxon>Bacteria</taxon>
        <taxon>Pseudomonadati</taxon>
        <taxon>Pseudomonadota</taxon>
        <taxon>Betaproteobacteria</taxon>
        <taxon>Rhodocyclales</taxon>
        <taxon>Zoogloeaceae</taxon>
        <taxon>Zoogloea</taxon>
    </lineage>
</organism>
<accession>A0A6C2CZF0</accession>
<dbReference type="InterPro" id="IPR001107">
    <property type="entry name" value="Band_7"/>
</dbReference>
<keyword evidence="5 6" id="KW-0472">Membrane</keyword>
<dbReference type="Pfam" id="PF01145">
    <property type="entry name" value="Band_7"/>
    <property type="match status" value="1"/>
</dbReference>
<proteinExistence type="inferred from homology"/>
<feature type="transmembrane region" description="Helical" evidence="6">
    <location>
        <begin position="71"/>
        <end position="94"/>
    </location>
</feature>
<protein>
    <recommendedName>
        <fullName evidence="6">Protein HflK</fullName>
    </recommendedName>
</protein>
<comment type="caution">
    <text evidence="9">The sequence shown here is derived from an EMBL/GenBank/DDBJ whole genome shotgun (WGS) entry which is preliminary data.</text>
</comment>
<dbReference type="RefSeq" id="WP_148578855.1">
    <property type="nucleotide sequence ID" value="NZ_JAVEUW010000005.1"/>
</dbReference>
<evidence type="ECO:0000256" key="7">
    <source>
        <dbReference type="SAM" id="MobiDB-lite"/>
    </source>
</evidence>
<comment type="similarity">
    <text evidence="2 6">Belongs to the band 7/mec-2 family. HflK subfamily.</text>
</comment>
<evidence type="ECO:0000256" key="2">
    <source>
        <dbReference type="ARBA" id="ARBA00006971"/>
    </source>
</evidence>
<reference evidence="9 10" key="1">
    <citation type="submission" date="2019-01" db="EMBL/GenBank/DDBJ databases">
        <title>Zoogloea oleivorans genome sequencing and assembly.</title>
        <authorList>
            <person name="Tancsics A."/>
            <person name="Farkas M."/>
            <person name="Kriszt B."/>
            <person name="Maroti G."/>
            <person name="Horvath B."/>
        </authorList>
    </citation>
    <scope>NUCLEOTIDE SEQUENCE [LARGE SCALE GENOMIC DNA]</scope>
    <source>
        <strain evidence="9 10">Buc</strain>
    </source>
</reference>
<dbReference type="GO" id="GO:0016020">
    <property type="term" value="C:membrane"/>
    <property type="evidence" value="ECO:0007669"/>
    <property type="project" value="UniProtKB-SubCell"/>
</dbReference>
<dbReference type="GO" id="GO:0006508">
    <property type="term" value="P:proteolysis"/>
    <property type="evidence" value="ECO:0007669"/>
    <property type="project" value="UniProtKB-KW"/>
</dbReference>
<evidence type="ECO:0000256" key="3">
    <source>
        <dbReference type="ARBA" id="ARBA00022692"/>
    </source>
</evidence>
<dbReference type="InterPro" id="IPR010201">
    <property type="entry name" value="HflK"/>
</dbReference>
<dbReference type="InterPro" id="IPR020980">
    <property type="entry name" value="Membrane_HflK_N"/>
</dbReference>
<dbReference type="SUPFAM" id="SSF117892">
    <property type="entry name" value="Band 7/SPFH domain"/>
    <property type="match status" value="1"/>
</dbReference>
<evidence type="ECO:0000256" key="4">
    <source>
        <dbReference type="ARBA" id="ARBA00022989"/>
    </source>
</evidence>
<feature type="region of interest" description="Disordered" evidence="7">
    <location>
        <begin position="382"/>
        <end position="424"/>
    </location>
</feature>
<sequence length="424" mass="46766">MSLNDPKWGNRGGDDKRGGDGNQGPPDLEELWRDFNRRLSGMFGRDPGRNGGGSGGGDGGNRIPEFNFRQVGGGIGLIAAFAAVIWLASGFYIVDASQRGIVLQFGRFLEATEPGLRWRLPYPVQSHELVNLTGVRTVEIGYRGSERNKVLKEALMLTDDENIVNIQFAVQYILKDPQQYLFNNRNADDSVIQAAETAVREVVGKSKMDFVLYEGREQVAANAQKLTQEILDRYATGIQVSKVTMQNAQPPEQVQAAFDDAVKAGQDRERQKNEGQAYANDVIPRARGAASRLFEEADAYKSRVVAQAEGDASRFKQVYTEYAKAPEVTRQRMYIDTMQQVFSNTTKVMLDARGSGNLLYLPLDKIIQSTAVPSAAPVADLPQMARPASAPATTENNISPPRVDALSGESRTRESTRSRERGER</sequence>
<evidence type="ECO:0000256" key="6">
    <source>
        <dbReference type="RuleBase" id="RU364113"/>
    </source>
</evidence>
<dbReference type="PANTHER" id="PTHR43327">
    <property type="entry name" value="STOMATIN-LIKE PROTEIN 2, MITOCHONDRIAL"/>
    <property type="match status" value="1"/>
</dbReference>
<evidence type="ECO:0000256" key="1">
    <source>
        <dbReference type="ARBA" id="ARBA00004167"/>
    </source>
</evidence>
<dbReference type="InterPro" id="IPR036013">
    <property type="entry name" value="Band_7/SPFH_dom_sf"/>
</dbReference>
<name>A0A6C2CZF0_9RHOO</name>
<dbReference type="Proteomes" id="UP000389128">
    <property type="component" value="Unassembled WGS sequence"/>
</dbReference>
<gene>
    <name evidence="9" type="primary">hflK</name>
    <name evidence="9" type="ORF">ETQ85_09720</name>
</gene>
<evidence type="ECO:0000313" key="9">
    <source>
        <dbReference type="EMBL" id="TYC58795.1"/>
    </source>
</evidence>
<dbReference type="Pfam" id="PF12221">
    <property type="entry name" value="HflK_N"/>
    <property type="match status" value="1"/>
</dbReference>
<dbReference type="CDD" id="cd03404">
    <property type="entry name" value="SPFH_HflK"/>
    <property type="match status" value="1"/>
</dbReference>
<keyword evidence="3 6" id="KW-0812">Transmembrane</keyword>
<dbReference type="EMBL" id="SDKK01000008">
    <property type="protein sequence ID" value="TYC58795.1"/>
    <property type="molecule type" value="Genomic_DNA"/>
</dbReference>
<dbReference type="NCBIfam" id="TIGR01933">
    <property type="entry name" value="hflK"/>
    <property type="match status" value="1"/>
</dbReference>
<evidence type="ECO:0000313" key="10">
    <source>
        <dbReference type="Proteomes" id="UP000389128"/>
    </source>
</evidence>
<keyword evidence="4 6" id="KW-1133">Transmembrane helix</keyword>
<feature type="domain" description="Band 7" evidence="8">
    <location>
        <begin position="89"/>
        <end position="262"/>
    </location>
</feature>
<comment type="subcellular location">
    <subcellularLocation>
        <location evidence="1">Membrane</location>
        <topology evidence="1">Single-pass membrane protein</topology>
    </subcellularLocation>
</comment>
<dbReference type="SMART" id="SM00244">
    <property type="entry name" value="PHB"/>
    <property type="match status" value="1"/>
</dbReference>
<feature type="compositionally biased region" description="Basic and acidic residues" evidence="7">
    <location>
        <begin position="410"/>
        <end position="424"/>
    </location>
</feature>